<accession>A0AAE4Y776</accession>
<dbReference type="RefSeq" id="WP_168773223.1">
    <property type="nucleotide sequence ID" value="NZ_JAABNR010000002.1"/>
</dbReference>
<dbReference type="AlphaFoldDB" id="A0AAE4Y776"/>
<organism evidence="1 2">
    <name type="scientific">Stagnihabitans tardus</name>
    <dbReference type="NCBI Taxonomy" id="2699202"/>
    <lineage>
        <taxon>Bacteria</taxon>
        <taxon>Pseudomonadati</taxon>
        <taxon>Pseudomonadota</taxon>
        <taxon>Alphaproteobacteria</taxon>
        <taxon>Rhodobacterales</taxon>
        <taxon>Paracoccaceae</taxon>
        <taxon>Stagnihabitans</taxon>
    </lineage>
</organism>
<protein>
    <submittedName>
        <fullName evidence="1">Uncharacterized protein</fullName>
    </submittedName>
</protein>
<evidence type="ECO:0000313" key="1">
    <source>
        <dbReference type="EMBL" id="NBZ86409.1"/>
    </source>
</evidence>
<gene>
    <name evidence="1" type="ORF">GV832_02355</name>
</gene>
<evidence type="ECO:0000313" key="2">
    <source>
        <dbReference type="Proteomes" id="UP001193501"/>
    </source>
</evidence>
<dbReference type="EMBL" id="JAABNR010000002">
    <property type="protein sequence ID" value="NBZ86409.1"/>
    <property type="molecule type" value="Genomic_DNA"/>
</dbReference>
<dbReference type="Proteomes" id="UP001193501">
    <property type="component" value="Unassembled WGS sequence"/>
</dbReference>
<name>A0AAE4Y776_9RHOB</name>
<keyword evidence="2" id="KW-1185">Reference proteome</keyword>
<sequence>MKFLQTYSVIDRSLRILWVGGDWDEFALENQGPAAVANRVLSTRLDDHIVGDDTRTAVLALLETVFETQKEVKLDYRCDSPNKLRRVQLTVRPMKEDRVLMVHDLRDVQSFVKPFGNWHYRHDATSAKCSFCNSVRHDGGQWIAPEALENHPTAVRYVVCEACQAHIDEAIAAVRENRKPLRVLVNGFGPPG</sequence>
<proteinExistence type="predicted"/>
<comment type="caution">
    <text evidence="1">The sequence shown here is derived from an EMBL/GenBank/DDBJ whole genome shotgun (WGS) entry which is preliminary data.</text>
</comment>
<reference evidence="1" key="1">
    <citation type="submission" date="2020-01" db="EMBL/GenBank/DDBJ databases">
        <authorList>
            <person name="Chen W.-M."/>
        </authorList>
    </citation>
    <scope>NUCLEOTIDE SEQUENCE</scope>
    <source>
        <strain evidence="1">CYK-10</strain>
    </source>
</reference>